<accession>A0A8J5LAZ6</accession>
<keyword evidence="11" id="KW-1185">Reference proteome</keyword>
<feature type="compositionally biased region" description="Basic and acidic residues" evidence="6">
    <location>
        <begin position="103"/>
        <end position="126"/>
    </location>
</feature>
<dbReference type="Proteomes" id="UP000734854">
    <property type="component" value="Unassembled WGS sequence"/>
</dbReference>
<reference evidence="10 11" key="1">
    <citation type="submission" date="2020-08" db="EMBL/GenBank/DDBJ databases">
        <title>Plant Genome Project.</title>
        <authorList>
            <person name="Zhang R.-G."/>
        </authorList>
    </citation>
    <scope>NUCLEOTIDE SEQUENCE [LARGE SCALE GENOMIC DNA]</scope>
    <source>
        <tissue evidence="10">Rhizome</tissue>
    </source>
</reference>
<keyword evidence="4" id="KW-0234">DNA repair</keyword>
<comment type="subcellular location">
    <subcellularLocation>
        <location evidence="1">Nucleus</location>
    </subcellularLocation>
</comment>
<evidence type="ECO:0000256" key="6">
    <source>
        <dbReference type="SAM" id="MobiDB-lite"/>
    </source>
</evidence>
<dbReference type="GO" id="GO:0006298">
    <property type="term" value="P:mismatch repair"/>
    <property type="evidence" value="ECO:0007669"/>
    <property type="project" value="TreeGrafter"/>
</dbReference>
<evidence type="ECO:0008006" key="12">
    <source>
        <dbReference type="Google" id="ProtNLM"/>
    </source>
</evidence>
<evidence type="ECO:0000313" key="11">
    <source>
        <dbReference type="Proteomes" id="UP000734854"/>
    </source>
</evidence>
<dbReference type="PANTHER" id="PTHR12135">
    <property type="entry name" value="DNA REPAIR PROTEIN XP-C / RAD4"/>
    <property type="match status" value="1"/>
</dbReference>
<evidence type="ECO:0000256" key="4">
    <source>
        <dbReference type="ARBA" id="ARBA00023204"/>
    </source>
</evidence>
<dbReference type="InterPro" id="IPR004583">
    <property type="entry name" value="DNA_repair_Rad4"/>
</dbReference>
<protein>
    <recommendedName>
        <fullName evidence="12">DNA repair protein RAD4</fullName>
    </recommendedName>
</protein>
<dbReference type="Pfam" id="PF10403">
    <property type="entry name" value="BHD_1"/>
    <property type="match status" value="1"/>
</dbReference>
<dbReference type="GO" id="GO:0003684">
    <property type="term" value="F:damaged DNA binding"/>
    <property type="evidence" value="ECO:0007669"/>
    <property type="project" value="InterPro"/>
</dbReference>
<evidence type="ECO:0000259" key="7">
    <source>
        <dbReference type="SMART" id="SM01030"/>
    </source>
</evidence>
<dbReference type="InterPro" id="IPR018328">
    <property type="entry name" value="Rad4_beta-hairpin_dom3"/>
</dbReference>
<evidence type="ECO:0000259" key="8">
    <source>
        <dbReference type="SMART" id="SM01031"/>
    </source>
</evidence>
<feature type="region of interest" description="Disordered" evidence="6">
    <location>
        <begin position="66"/>
        <end position="129"/>
    </location>
</feature>
<evidence type="ECO:0000256" key="2">
    <source>
        <dbReference type="ARBA" id="ARBA00009525"/>
    </source>
</evidence>
<dbReference type="EMBL" id="JACMSC010000005">
    <property type="protein sequence ID" value="KAG6521382.1"/>
    <property type="molecule type" value="Genomic_DNA"/>
</dbReference>
<feature type="domain" description="Rad4 beta-hairpin" evidence="9">
    <location>
        <begin position="752"/>
        <end position="826"/>
    </location>
</feature>
<dbReference type="GO" id="GO:0071942">
    <property type="term" value="C:XPC complex"/>
    <property type="evidence" value="ECO:0007669"/>
    <property type="project" value="TreeGrafter"/>
</dbReference>
<organism evidence="10 11">
    <name type="scientific">Zingiber officinale</name>
    <name type="common">Ginger</name>
    <name type="synonym">Amomum zingiber</name>
    <dbReference type="NCBI Taxonomy" id="94328"/>
    <lineage>
        <taxon>Eukaryota</taxon>
        <taxon>Viridiplantae</taxon>
        <taxon>Streptophyta</taxon>
        <taxon>Embryophyta</taxon>
        <taxon>Tracheophyta</taxon>
        <taxon>Spermatophyta</taxon>
        <taxon>Magnoliopsida</taxon>
        <taxon>Liliopsida</taxon>
        <taxon>Zingiberales</taxon>
        <taxon>Zingiberaceae</taxon>
        <taxon>Zingiber</taxon>
    </lineage>
</organism>
<dbReference type="FunFam" id="3.30.70.2460:FF:000001">
    <property type="entry name" value="DNA repair protein Rad4 family"/>
    <property type="match status" value="1"/>
</dbReference>
<dbReference type="Gene3D" id="3.30.70.2460">
    <property type="entry name" value="Rad4, beta-hairpin domain BHD3"/>
    <property type="match status" value="1"/>
</dbReference>
<feature type="domain" description="Rad4 beta-hairpin" evidence="7">
    <location>
        <begin position="613"/>
        <end position="664"/>
    </location>
</feature>
<evidence type="ECO:0000259" key="9">
    <source>
        <dbReference type="SMART" id="SM01032"/>
    </source>
</evidence>
<dbReference type="InterPro" id="IPR018326">
    <property type="entry name" value="Rad4_beta-hairpin_dom1"/>
</dbReference>
<dbReference type="Pfam" id="PF10405">
    <property type="entry name" value="BHD_3"/>
    <property type="match status" value="1"/>
</dbReference>
<dbReference type="GO" id="GO:0000111">
    <property type="term" value="C:nucleotide-excision repair factor 2 complex"/>
    <property type="evidence" value="ECO:0007669"/>
    <property type="project" value="TreeGrafter"/>
</dbReference>
<dbReference type="InterPro" id="IPR038765">
    <property type="entry name" value="Papain-like_cys_pep_sf"/>
</dbReference>
<dbReference type="Gene3D" id="3.90.260.10">
    <property type="entry name" value="Transglutaminase-like"/>
    <property type="match status" value="1"/>
</dbReference>
<dbReference type="Pfam" id="PF03835">
    <property type="entry name" value="Rad4"/>
    <property type="match status" value="1"/>
</dbReference>
<feature type="domain" description="Rad4 beta-hairpin" evidence="8">
    <location>
        <begin position="666"/>
        <end position="729"/>
    </location>
</feature>
<evidence type="ECO:0000256" key="3">
    <source>
        <dbReference type="ARBA" id="ARBA00022763"/>
    </source>
</evidence>
<dbReference type="InterPro" id="IPR018325">
    <property type="entry name" value="Rad4/PNGase_transGLS-fold"/>
</dbReference>
<dbReference type="InterPro" id="IPR018327">
    <property type="entry name" value="BHD_2"/>
</dbReference>
<proteinExistence type="inferred from homology"/>
<comment type="caution">
    <text evidence="10">The sequence shown here is derived from an EMBL/GenBank/DDBJ whole genome shotgun (WGS) entry which is preliminary data.</text>
</comment>
<evidence type="ECO:0000256" key="5">
    <source>
        <dbReference type="ARBA" id="ARBA00023242"/>
    </source>
</evidence>
<dbReference type="PANTHER" id="PTHR12135:SF0">
    <property type="entry name" value="DNA REPAIR PROTEIN COMPLEMENTING XP-C CELLS"/>
    <property type="match status" value="1"/>
</dbReference>
<dbReference type="SMART" id="SM01031">
    <property type="entry name" value="BHD_2"/>
    <property type="match status" value="1"/>
</dbReference>
<dbReference type="InterPro" id="IPR036985">
    <property type="entry name" value="Transglutaminase-like_sf"/>
</dbReference>
<dbReference type="SUPFAM" id="SSF54001">
    <property type="entry name" value="Cysteine proteinases"/>
    <property type="match status" value="1"/>
</dbReference>
<evidence type="ECO:0000313" key="10">
    <source>
        <dbReference type="EMBL" id="KAG6521382.1"/>
    </source>
</evidence>
<dbReference type="SMART" id="SM01032">
    <property type="entry name" value="BHD_3"/>
    <property type="match status" value="1"/>
</dbReference>
<dbReference type="InterPro" id="IPR042488">
    <property type="entry name" value="Rad4_BHD3_sf"/>
</dbReference>
<evidence type="ECO:0000256" key="1">
    <source>
        <dbReference type="ARBA" id="ARBA00004123"/>
    </source>
</evidence>
<dbReference type="AlphaFoldDB" id="A0A8J5LAZ6"/>
<name>A0A8J5LAZ6_ZINOF</name>
<sequence>MLGFTVSTPSEVRCTACIGTKPIGSGFSITAKVMSLPPMAATMLGAPFILVSILVSGSADSKITKRSKKATSDALVGGKQPHETGTSDAEREEKVKVSVGKNSEGKDAKENANEIELKGSDTRNDKASTSIASENVGDDANELVWEEGRVPVSENKGGYSYDAGRELTIEFTDTPSSSGKKLPRRFSAKDKELAELVHKVHLLCLLARGRIVDDVCNDPLIQASLLSLLPPSLLAVGEIQKLTANGLCYLVNWFRDNFQVRSHNTDRGSFKENLAFALQTHEGTAEEVAALSVALFRALNLTTRFVSVLDVASLKPDTDMIGITKQETGSLDIKISSPSTSVLVPHQIDVPSDVKSLDKTNDHIDLASTSRACNDQLNSCATNLAQVSKRKGDMEFVLELERAISATAAAVPDDKVDSKSDELPDCSVAPTTSVKMLRQNNAVDSSVSRHSSSGALWSRRTGPPLYWAEVYCNGESSTGRWVHVDAANAVIDGSEKVESAAAACRKPLRYVVAFAGKGAKDVTRRYCMHWYKIAPKRISSDWWDSVVAPLKTLESAVTGSVVQLEQLQATSIESENDPDRSTNKVSKIEASVDFHGSASRASLEDMELATRALTEHLPTNQLAYKNHHLYAIEKWLTKTQVLHPKGPILGYCSGHPVYPRSCVKTLQTKQKWLREGLQVRAGETPAKVLRRSKYSVSDQTSEMDDSIEISGQPSTELFGMWQLEPLQLPHAANGIVPKMFKLILTHADMDVFTQNERGQVEVWSEKCLPPGTVHLRLPRSALVAKRLEIDFAPAMVGFDFRNGRCVPMFDGIVVCSEFKDGILEVKLFFTSLFVFSSCLYHQAYAEEEERRESEERKRIESQALSRWFQLLSSIITRQKLKNSYVVNSSAPPHVVQENVNTASTSTSKFPEHGSIEVLRSLVPSDHVHVYPPENQSFDEETMVRTKRCPCGFSIEVEEL</sequence>
<dbReference type="Gene3D" id="2.20.20.110">
    <property type="entry name" value="Rad4, beta-hairpin domain BHD1"/>
    <property type="match status" value="1"/>
</dbReference>
<dbReference type="SMART" id="SM01030">
    <property type="entry name" value="BHD_1"/>
    <property type="match status" value="1"/>
</dbReference>
<keyword evidence="5" id="KW-0539">Nucleus</keyword>
<comment type="similarity">
    <text evidence="2">Belongs to the XPC family.</text>
</comment>
<dbReference type="GO" id="GO:0006289">
    <property type="term" value="P:nucleotide-excision repair"/>
    <property type="evidence" value="ECO:0007669"/>
    <property type="project" value="InterPro"/>
</dbReference>
<gene>
    <name evidence="10" type="ORF">ZIOFF_018498</name>
</gene>
<dbReference type="GO" id="GO:0005737">
    <property type="term" value="C:cytoplasm"/>
    <property type="evidence" value="ECO:0007669"/>
    <property type="project" value="TreeGrafter"/>
</dbReference>
<dbReference type="GO" id="GO:0003697">
    <property type="term" value="F:single-stranded DNA binding"/>
    <property type="evidence" value="ECO:0007669"/>
    <property type="project" value="TreeGrafter"/>
</dbReference>
<keyword evidence="3" id="KW-0227">DNA damage</keyword>
<dbReference type="Pfam" id="PF10404">
    <property type="entry name" value="BHD_2"/>
    <property type="match status" value="1"/>
</dbReference>